<proteinExistence type="predicted"/>
<gene>
    <name evidence="1" type="ORF">METZ01_LOCUS356392</name>
</gene>
<evidence type="ECO:0000313" key="1">
    <source>
        <dbReference type="EMBL" id="SVD03538.1"/>
    </source>
</evidence>
<accession>A0A382S333</accession>
<dbReference type="AlphaFoldDB" id="A0A382S333"/>
<protein>
    <submittedName>
        <fullName evidence="1">Uncharacterized protein</fullName>
    </submittedName>
</protein>
<sequence length="65" mass="7702">MRFLLMYPTIYIYQLKSTENVLILISNDFGNRTIRMQWPLGIPIVLSLTFEDAWELSKSTFFIDP</sequence>
<dbReference type="EMBL" id="UINC01125599">
    <property type="protein sequence ID" value="SVD03538.1"/>
    <property type="molecule type" value="Genomic_DNA"/>
</dbReference>
<reference evidence="1" key="1">
    <citation type="submission" date="2018-05" db="EMBL/GenBank/DDBJ databases">
        <authorList>
            <person name="Lanie J.A."/>
            <person name="Ng W.-L."/>
            <person name="Kazmierczak K.M."/>
            <person name="Andrzejewski T.M."/>
            <person name="Davidsen T.M."/>
            <person name="Wayne K.J."/>
            <person name="Tettelin H."/>
            <person name="Glass J.I."/>
            <person name="Rusch D."/>
            <person name="Podicherti R."/>
            <person name="Tsui H.-C.T."/>
            <person name="Winkler M.E."/>
        </authorList>
    </citation>
    <scope>NUCLEOTIDE SEQUENCE</scope>
</reference>
<name>A0A382S333_9ZZZZ</name>
<organism evidence="1">
    <name type="scientific">marine metagenome</name>
    <dbReference type="NCBI Taxonomy" id="408172"/>
    <lineage>
        <taxon>unclassified sequences</taxon>
        <taxon>metagenomes</taxon>
        <taxon>ecological metagenomes</taxon>
    </lineage>
</organism>